<dbReference type="AlphaFoldDB" id="A0AAU7CC63"/>
<keyword evidence="4 7" id="KW-0413">Isomerase</keyword>
<dbReference type="EMBL" id="CP155447">
    <property type="protein sequence ID" value="XBH02683.1"/>
    <property type="molecule type" value="Genomic_DNA"/>
</dbReference>
<dbReference type="SFLD" id="SFLDG01016">
    <property type="entry name" value="Prenyltransferase_Like_2"/>
    <property type="match status" value="1"/>
</dbReference>
<dbReference type="EC" id="5.4.99.17" evidence="7"/>
<dbReference type="CDD" id="cd02892">
    <property type="entry name" value="SQCY_1"/>
    <property type="match status" value="1"/>
</dbReference>
<evidence type="ECO:0000313" key="7">
    <source>
        <dbReference type="EMBL" id="XBH02683.1"/>
    </source>
</evidence>
<evidence type="ECO:0000256" key="3">
    <source>
        <dbReference type="ARBA" id="ARBA00022737"/>
    </source>
</evidence>
<proteinExistence type="inferred from homology"/>
<accession>A0AAU7CC63</accession>
<evidence type="ECO:0000256" key="4">
    <source>
        <dbReference type="ARBA" id="ARBA00023235"/>
    </source>
</evidence>
<evidence type="ECO:0000256" key="1">
    <source>
        <dbReference type="ARBA" id="ARBA00004999"/>
    </source>
</evidence>
<dbReference type="NCBIfam" id="TIGR01787">
    <property type="entry name" value="squalene_cyclas"/>
    <property type="match status" value="1"/>
</dbReference>
<dbReference type="GO" id="GO:0016104">
    <property type="term" value="P:triterpenoid biosynthetic process"/>
    <property type="evidence" value="ECO:0007669"/>
    <property type="project" value="InterPro"/>
</dbReference>
<dbReference type="GO" id="GO:0051007">
    <property type="term" value="F:squalene-hopene cyclase activity"/>
    <property type="evidence" value="ECO:0007669"/>
    <property type="project" value="UniProtKB-EC"/>
</dbReference>
<dbReference type="PANTHER" id="PTHR11764:SF20">
    <property type="entry name" value="LANOSTEROL SYNTHASE"/>
    <property type="match status" value="1"/>
</dbReference>
<dbReference type="SUPFAM" id="SSF48239">
    <property type="entry name" value="Terpenoid cyclases/Protein prenyltransferases"/>
    <property type="match status" value="2"/>
</dbReference>
<gene>
    <name evidence="7" type="primary">shc</name>
    <name evidence="7" type="ORF">V5E97_30815</name>
</gene>
<dbReference type="Pfam" id="PF13249">
    <property type="entry name" value="SQHop_cyclase_N"/>
    <property type="match status" value="1"/>
</dbReference>
<reference evidence="7" key="1">
    <citation type="submission" date="2024-05" db="EMBL/GenBank/DDBJ databases">
        <title>Planctomycetes of the genus Singulisphaera possess chitinolytic capabilities.</title>
        <authorList>
            <person name="Ivanova A."/>
        </authorList>
    </citation>
    <scope>NUCLEOTIDE SEQUENCE</scope>
    <source>
        <strain evidence="7">Ch08T</strain>
    </source>
</reference>
<feature type="domain" description="Squalene cyclase C-terminal" evidence="5">
    <location>
        <begin position="332"/>
        <end position="649"/>
    </location>
</feature>
<name>A0AAU7CC63_9BACT</name>
<comment type="similarity">
    <text evidence="2">Belongs to the terpene cyclase/mutase family.</text>
</comment>
<dbReference type="NCBIfam" id="TIGR01507">
    <property type="entry name" value="hopene_cyclase"/>
    <property type="match status" value="1"/>
</dbReference>
<dbReference type="InterPro" id="IPR032697">
    <property type="entry name" value="SQ_cyclase_N"/>
</dbReference>
<dbReference type="InterPro" id="IPR008930">
    <property type="entry name" value="Terpenoid_cyclase/PrenylTrfase"/>
</dbReference>
<dbReference type="InterPro" id="IPR018333">
    <property type="entry name" value="Squalene_cyclase"/>
</dbReference>
<evidence type="ECO:0000259" key="5">
    <source>
        <dbReference type="Pfam" id="PF13243"/>
    </source>
</evidence>
<evidence type="ECO:0000256" key="2">
    <source>
        <dbReference type="ARBA" id="ARBA00009755"/>
    </source>
</evidence>
<organism evidence="7">
    <name type="scientific">Singulisphaera sp. Ch08</name>
    <dbReference type="NCBI Taxonomy" id="3120278"/>
    <lineage>
        <taxon>Bacteria</taxon>
        <taxon>Pseudomonadati</taxon>
        <taxon>Planctomycetota</taxon>
        <taxon>Planctomycetia</taxon>
        <taxon>Isosphaerales</taxon>
        <taxon>Isosphaeraceae</taxon>
        <taxon>Singulisphaera</taxon>
    </lineage>
</organism>
<dbReference type="PANTHER" id="PTHR11764">
    <property type="entry name" value="TERPENE CYCLASE/MUTASE FAMILY MEMBER"/>
    <property type="match status" value="1"/>
</dbReference>
<protein>
    <submittedName>
        <fullName evidence="7">Squalene--hopene cyclase</fullName>
        <ecNumber evidence="7">5.4.99.17</ecNumber>
    </submittedName>
</protein>
<feature type="domain" description="Squalene cyclase N-terminal" evidence="6">
    <location>
        <begin position="37"/>
        <end position="323"/>
    </location>
</feature>
<dbReference type="GO" id="GO:0005811">
    <property type="term" value="C:lipid droplet"/>
    <property type="evidence" value="ECO:0007669"/>
    <property type="project" value="InterPro"/>
</dbReference>
<dbReference type="RefSeq" id="WP_406695424.1">
    <property type="nucleotide sequence ID" value="NZ_CP155447.1"/>
</dbReference>
<comment type="pathway">
    <text evidence="1">Secondary metabolite biosynthesis; hopanoid biosynthesis.</text>
</comment>
<dbReference type="Pfam" id="PF13243">
    <property type="entry name" value="SQHop_cyclase_C"/>
    <property type="match status" value="1"/>
</dbReference>
<dbReference type="InterPro" id="IPR006400">
    <property type="entry name" value="Hopene-cyclase"/>
</dbReference>
<sequence length="678" mass="74966">MIANKDGGVSSRAAGLFAQRSGTSSPLSQDPLSEAVDSTSRWLIDGQKPEGFWVGELEGDTILESEYVLLMAFIGRGAEEVCVKACRYLRDLQLPGGGWAIYPGGPPDISASVKAYFALKIVGVPVNDPAMIRARECILEAGGAQGCNSFTRFYLALLGQIGYGDCPSVPPEMMLVPSRLGFSLAAMSAWTRTIVVPLSIMSAFKPVRRLAPEQGIAELFRTDLPLHPARRTKQLVSWTNVFLGLDRVFKWADRTLPLSWRRPGIRAAHRWMLDHFENSDGLGAIFPPMIYTVVALHCLGYEPDSAEVQWAHRQLDDLLIEEDGKVRVQPCVSPVWDTAIAAIALADAKVPDYHPALLRAGRWLLEKEVRVAGDWQVRRPGVEPSGWHFQFHNERYPDIDDTAMVILALQRTALAKTPEAKAATDRGVKWLLSMQNRDGGWAAFDVDIDNEVLTKVPFADHNAMLDPSCADITARILECLGALGYRNDHPAVARALDYLWKTQEPQGCWYGRWGVNYIYGTWQVLQGLKALDFPMDHPALQKAADWLESVQQADGGWGESCQSYDDPSWMGRGEPTASQTAWALLGLVSAGRGRGEAATRGAEYLRTTQRPDGTWDEGPYTGTGFPRVFYLKYHLYRIYFPLMAISRYQDAAGRVPVTTTTPGAQASRIPALPKPFAV</sequence>
<dbReference type="Gene3D" id="1.50.10.20">
    <property type="match status" value="2"/>
</dbReference>
<dbReference type="InterPro" id="IPR032696">
    <property type="entry name" value="SQ_cyclase_C"/>
</dbReference>
<evidence type="ECO:0000259" key="6">
    <source>
        <dbReference type="Pfam" id="PF13249"/>
    </source>
</evidence>
<keyword evidence="3" id="KW-0677">Repeat</keyword>